<reference evidence="7" key="1">
    <citation type="journal article" date="2019" name="Nat. Commun.">
        <title>Expansion of phycobilisome linker gene families in mesophilic red algae.</title>
        <authorList>
            <person name="Lee J."/>
            <person name="Kim D."/>
            <person name="Bhattacharya D."/>
            <person name="Yoon H.S."/>
        </authorList>
    </citation>
    <scope>NUCLEOTIDE SEQUENCE [LARGE SCALE GENOMIC DNA]</scope>
    <source>
        <strain evidence="7">CCMP 1328</strain>
    </source>
</reference>
<evidence type="ECO:0000259" key="5">
    <source>
        <dbReference type="Pfam" id="PF04935"/>
    </source>
</evidence>
<dbReference type="OrthoDB" id="444809at2759"/>
<comment type="subcellular location">
    <subcellularLocation>
        <location evidence="1">Nucleus</location>
    </subcellularLocation>
</comment>
<comment type="caution">
    <text evidence="6">The sequence shown here is derived from an EMBL/GenBank/DDBJ whole genome shotgun (WGS) entry which is preliminary data.</text>
</comment>
<dbReference type="PANTHER" id="PTHR14369">
    <property type="entry name" value="SURFEIT LOCUS PROTEIN 6"/>
    <property type="match status" value="1"/>
</dbReference>
<dbReference type="Proteomes" id="UP000324585">
    <property type="component" value="Unassembled WGS sequence"/>
</dbReference>
<feature type="compositionally biased region" description="Basic and acidic residues" evidence="4">
    <location>
        <begin position="106"/>
        <end position="118"/>
    </location>
</feature>
<dbReference type="AlphaFoldDB" id="A0A5J4YLE9"/>
<name>A0A5J4YLE9_PORPP</name>
<dbReference type="GO" id="GO:0042274">
    <property type="term" value="P:ribosomal small subunit biogenesis"/>
    <property type="evidence" value="ECO:0007669"/>
    <property type="project" value="TreeGrafter"/>
</dbReference>
<keyword evidence="3" id="KW-0539">Nucleus</keyword>
<feature type="region of interest" description="Disordered" evidence="4">
    <location>
        <begin position="48"/>
        <end position="206"/>
    </location>
</feature>
<feature type="compositionally biased region" description="Basic and acidic residues" evidence="4">
    <location>
        <begin position="56"/>
        <end position="66"/>
    </location>
</feature>
<accession>A0A5J4YLE9</accession>
<comment type="similarity">
    <text evidence="2">Belongs to the SURF6 family.</text>
</comment>
<feature type="compositionally biased region" description="Basic and acidic residues" evidence="4">
    <location>
        <begin position="281"/>
        <end position="320"/>
    </location>
</feature>
<dbReference type="Pfam" id="PF04935">
    <property type="entry name" value="SURF6"/>
    <property type="match status" value="1"/>
</dbReference>
<evidence type="ECO:0000256" key="1">
    <source>
        <dbReference type="ARBA" id="ARBA00004123"/>
    </source>
</evidence>
<feature type="compositionally biased region" description="Basic and acidic residues" evidence="4">
    <location>
        <begin position="74"/>
        <end position="85"/>
    </location>
</feature>
<dbReference type="GO" id="GO:0003677">
    <property type="term" value="F:DNA binding"/>
    <property type="evidence" value="ECO:0007669"/>
    <property type="project" value="TreeGrafter"/>
</dbReference>
<evidence type="ECO:0000256" key="2">
    <source>
        <dbReference type="ARBA" id="ARBA00005904"/>
    </source>
</evidence>
<dbReference type="GO" id="GO:0003723">
    <property type="term" value="F:RNA binding"/>
    <property type="evidence" value="ECO:0007669"/>
    <property type="project" value="TreeGrafter"/>
</dbReference>
<sequence>MGTLPARGAPRKGAAATVATVWSQPDNLLFDAIERLIPATVLAIERTEVQQASVRSKAEKKNIKTKEKAKKSKQKDTAAEVKVSEEESGTSDDVQADAGVGNAPAKRPEALRVKEKTAKQSVPSQPRPNRDPGLELKIQGKLEAMKVERSAKSEHKREKRDRIRELKKQPRKPAAVKPAVQSKQGETVRASAAAASEKEEKNAERVVQEDIPELEFNVSGLDQAKRRRVVKKRDLPGLIERAERKQARLQEGGDDVLAAKVNKAIKKAGGEKLLDDPKLLKRTLKNQERQKRKSEREWGKRLAEQKAQQKDRVAKREANIQKRVASIKAKKSGTGGAKPKKAISKSSKSKGGAKSKKSARKRH</sequence>
<dbReference type="InterPro" id="IPR029190">
    <property type="entry name" value="Rrp14/SURF6_C"/>
</dbReference>
<evidence type="ECO:0000313" key="7">
    <source>
        <dbReference type="Proteomes" id="UP000324585"/>
    </source>
</evidence>
<protein>
    <recommendedName>
        <fullName evidence="5">Ribosomal RNA-processing protein 14/surfeit locus protein 6 C-terminal domain-containing protein</fullName>
    </recommendedName>
</protein>
<dbReference type="EMBL" id="VRMN01000013">
    <property type="protein sequence ID" value="KAA8491514.1"/>
    <property type="molecule type" value="Genomic_DNA"/>
</dbReference>
<dbReference type="GO" id="GO:0005730">
    <property type="term" value="C:nucleolus"/>
    <property type="evidence" value="ECO:0007669"/>
    <property type="project" value="TreeGrafter"/>
</dbReference>
<feature type="compositionally biased region" description="Basic and acidic residues" evidence="4">
    <location>
        <begin position="128"/>
        <end position="168"/>
    </location>
</feature>
<feature type="compositionally biased region" description="Basic residues" evidence="4">
    <location>
        <begin position="338"/>
        <end position="363"/>
    </location>
</feature>
<dbReference type="InterPro" id="IPR007019">
    <property type="entry name" value="SURF6"/>
</dbReference>
<feature type="region of interest" description="Disordered" evidence="4">
    <location>
        <begin position="281"/>
        <end position="363"/>
    </location>
</feature>
<organism evidence="6 7">
    <name type="scientific">Porphyridium purpureum</name>
    <name type="common">Red alga</name>
    <name type="synonym">Porphyridium cruentum</name>
    <dbReference type="NCBI Taxonomy" id="35688"/>
    <lineage>
        <taxon>Eukaryota</taxon>
        <taxon>Rhodophyta</taxon>
        <taxon>Bangiophyceae</taxon>
        <taxon>Porphyridiales</taxon>
        <taxon>Porphyridiaceae</taxon>
        <taxon>Porphyridium</taxon>
    </lineage>
</organism>
<evidence type="ECO:0000256" key="3">
    <source>
        <dbReference type="ARBA" id="ARBA00023242"/>
    </source>
</evidence>
<evidence type="ECO:0000313" key="6">
    <source>
        <dbReference type="EMBL" id="KAA8491514.1"/>
    </source>
</evidence>
<feature type="compositionally biased region" description="Basic and acidic residues" evidence="4">
    <location>
        <begin position="196"/>
        <end position="206"/>
    </location>
</feature>
<keyword evidence="7" id="KW-1185">Reference proteome</keyword>
<gene>
    <name evidence="6" type="ORF">FVE85_2529</name>
</gene>
<dbReference type="GO" id="GO:0042273">
    <property type="term" value="P:ribosomal large subunit biogenesis"/>
    <property type="evidence" value="ECO:0007669"/>
    <property type="project" value="TreeGrafter"/>
</dbReference>
<dbReference type="OMA" id="QKKRTDN"/>
<feature type="domain" description="Ribosomal RNA-processing protein 14/surfeit locus protein 6 C-terminal" evidence="5">
    <location>
        <begin position="148"/>
        <end position="332"/>
    </location>
</feature>
<evidence type="ECO:0000256" key="4">
    <source>
        <dbReference type="SAM" id="MobiDB-lite"/>
    </source>
</evidence>
<proteinExistence type="inferred from homology"/>
<dbReference type="PANTHER" id="PTHR14369:SF0">
    <property type="entry name" value="SURFEIT LOCUS PROTEIN 6"/>
    <property type="match status" value="1"/>
</dbReference>